<organism evidence="1 2">
    <name type="scientific">Methylorubrum podarium</name>
    <dbReference type="NCBI Taxonomy" id="200476"/>
    <lineage>
        <taxon>Bacteria</taxon>
        <taxon>Pseudomonadati</taxon>
        <taxon>Pseudomonadota</taxon>
        <taxon>Alphaproteobacteria</taxon>
        <taxon>Hyphomicrobiales</taxon>
        <taxon>Methylobacteriaceae</taxon>
        <taxon>Methylorubrum</taxon>
    </lineage>
</organism>
<dbReference type="RefSeq" id="WP_350393038.1">
    <property type="nucleotide sequence ID" value="NZ_JBELQE010000040.1"/>
</dbReference>
<accession>A0ABV1QJI9</accession>
<reference evidence="1 2" key="1">
    <citation type="submission" date="2024-06" db="EMBL/GenBank/DDBJ databases">
        <authorList>
            <person name="Campbell A.G."/>
        </authorList>
    </citation>
    <scope>NUCLEOTIDE SEQUENCE [LARGE SCALE GENOMIC DNA]</scope>
    <source>
        <strain evidence="1 2">EM12</strain>
    </source>
</reference>
<evidence type="ECO:0000313" key="2">
    <source>
        <dbReference type="Proteomes" id="UP001480955"/>
    </source>
</evidence>
<evidence type="ECO:0000313" key="1">
    <source>
        <dbReference type="EMBL" id="MER2249527.1"/>
    </source>
</evidence>
<dbReference type="EMBL" id="JBELQE010000040">
    <property type="protein sequence ID" value="MER2249527.1"/>
    <property type="molecule type" value="Genomic_DNA"/>
</dbReference>
<comment type="caution">
    <text evidence="1">The sequence shown here is derived from an EMBL/GenBank/DDBJ whole genome shotgun (WGS) entry which is preliminary data.</text>
</comment>
<sequence>MTLHITLPERVSAAVTEDMADAIRRTAAARGISVADYLRGALQGRLLMDGTPIRPLPDLHRLASPAGRTRTL</sequence>
<protein>
    <submittedName>
        <fullName evidence="1">Ribbon-helix-helix protein, CopG family</fullName>
    </submittedName>
</protein>
<dbReference type="Proteomes" id="UP001480955">
    <property type="component" value="Unassembled WGS sequence"/>
</dbReference>
<keyword evidence="2" id="KW-1185">Reference proteome</keyword>
<name>A0ABV1QJI9_9HYPH</name>
<gene>
    <name evidence="1" type="ORF">ABS772_06310</name>
</gene>
<proteinExistence type="predicted"/>